<comment type="caution">
    <text evidence="1">The sequence shown here is derived from an EMBL/GenBank/DDBJ whole genome shotgun (WGS) entry which is preliminary data.</text>
</comment>
<dbReference type="EMBL" id="RAHG01000008">
    <property type="protein sequence ID" value="RJT11554.1"/>
    <property type="molecule type" value="Genomic_DNA"/>
</dbReference>
<reference evidence="1 2" key="1">
    <citation type="submission" date="2018-09" db="EMBL/GenBank/DDBJ databases">
        <authorList>
            <person name="Le Fleche-Mateos A."/>
        </authorList>
    </citation>
    <scope>NUCLEOTIDE SEQUENCE [LARGE SCALE GENOMIC DNA]</scope>
    <source>
        <strain evidence="1 2">DSM 30078</strain>
    </source>
</reference>
<evidence type="ECO:0000313" key="1">
    <source>
        <dbReference type="EMBL" id="RJT11554.1"/>
    </source>
</evidence>
<keyword evidence="1" id="KW-0067">ATP-binding</keyword>
<organism evidence="1 2">
    <name type="scientific">Rahnella inusitata</name>
    <dbReference type="NCBI Taxonomy" id="58169"/>
    <lineage>
        <taxon>Bacteria</taxon>
        <taxon>Pseudomonadati</taxon>
        <taxon>Pseudomonadota</taxon>
        <taxon>Gammaproteobacteria</taxon>
        <taxon>Enterobacterales</taxon>
        <taxon>Yersiniaceae</taxon>
        <taxon>Rahnella</taxon>
    </lineage>
</organism>
<dbReference type="RefSeq" id="WP_112169341.1">
    <property type="nucleotide sequence ID" value="NZ_JYDE01000044.1"/>
</dbReference>
<dbReference type="Pfam" id="PF13589">
    <property type="entry name" value="HATPase_c_3"/>
    <property type="match status" value="1"/>
</dbReference>
<dbReference type="Proteomes" id="UP000284119">
    <property type="component" value="Unassembled WGS sequence"/>
</dbReference>
<name>A0ABX9NYC8_9GAMM</name>
<gene>
    <name evidence="1" type="ORF">D5396_17190</name>
</gene>
<dbReference type="InterPro" id="IPR036890">
    <property type="entry name" value="HATPase_C_sf"/>
</dbReference>
<dbReference type="SUPFAM" id="SSF55874">
    <property type="entry name" value="ATPase domain of HSP90 chaperone/DNA topoisomerase II/histidine kinase"/>
    <property type="match status" value="1"/>
</dbReference>
<sequence length="534" mass="61112">MNSHEELLAPIEIRPEVNILSVLRHLNYKPWYAIAEFIDNAIQSSIANKDKLNDANSNAFKLKIDIRLDATLPGQLIICDNAAGISTSDFPRAFRTAQLPDDRTGLSEFGMGMKSAACWFSDCWNVRTKAIGEKVERSITFDVKKIVDENIDNLNTQTNEVDANYHYTVVSLRRLHHIPQGRTIGKIKEHLCSIYRVFLRDGNLEINFNGEPLCYKSPSILKALKYISPGIVDKSCTEPIEWRKDIKLDLGNGLFVKGFVALREIGSTHYAGFALFRRGRLIIGSSDETYRPEYIFKRTNSFQYQRLFGELYVEGFEVSHTKDGFRWEGYEDIFLERLREEIENPPLDLISQAENYRSLPTRKSIEKQAELATAVVAEYIENNITPLLTEIKEHPEEPSVIMQEMAQSSLQASEKIVKVYDGSFQWVITLRTSVDPARDEWVSMAKMQEEKSDNTNRIRRLFIDLSLAHPFSTKFLGTSNENIELFLRIASVVCISLILSEDITGESPESFLHHFNYLLRGALTRTVFENDNID</sequence>
<dbReference type="Gene3D" id="3.30.565.10">
    <property type="entry name" value="Histidine kinase-like ATPase, C-terminal domain"/>
    <property type="match status" value="1"/>
</dbReference>
<keyword evidence="2" id="KW-1185">Reference proteome</keyword>
<accession>A0ABX9NYC8</accession>
<evidence type="ECO:0000313" key="2">
    <source>
        <dbReference type="Proteomes" id="UP000284119"/>
    </source>
</evidence>
<proteinExistence type="predicted"/>
<keyword evidence="1" id="KW-0547">Nucleotide-binding</keyword>
<dbReference type="GO" id="GO:0005524">
    <property type="term" value="F:ATP binding"/>
    <property type="evidence" value="ECO:0007669"/>
    <property type="project" value="UniProtKB-KW"/>
</dbReference>
<protein>
    <submittedName>
        <fullName evidence="1">ATP-binding protein</fullName>
    </submittedName>
</protein>